<accession>A0A5S3X1V0</accession>
<dbReference type="OrthoDB" id="6289706at2"/>
<organism evidence="3 4">
    <name type="scientific">Pseudoalteromonas rubra</name>
    <dbReference type="NCBI Taxonomy" id="43658"/>
    <lineage>
        <taxon>Bacteria</taxon>
        <taxon>Pseudomonadati</taxon>
        <taxon>Pseudomonadota</taxon>
        <taxon>Gammaproteobacteria</taxon>
        <taxon>Alteromonadales</taxon>
        <taxon>Pseudoalteromonadaceae</taxon>
        <taxon>Pseudoalteromonas</taxon>
    </lineage>
</organism>
<dbReference type="AlphaFoldDB" id="A0A5S3X1V0"/>
<dbReference type="EMBL" id="PNCI01000002">
    <property type="protein sequence ID" value="TMP32787.1"/>
    <property type="molecule type" value="Genomic_DNA"/>
</dbReference>
<comment type="caution">
    <text evidence="3">The sequence shown here is derived from an EMBL/GenBank/DDBJ whole genome shotgun (WGS) entry which is preliminary data.</text>
</comment>
<reference evidence="4 5" key="1">
    <citation type="submission" date="2018-01" db="EMBL/GenBank/DDBJ databases">
        <authorList>
            <person name="Paulsen S."/>
            <person name="Gram L.K."/>
        </authorList>
    </citation>
    <scope>NUCLEOTIDE SEQUENCE [LARGE SCALE GENOMIC DNA]</scope>
    <source>
        <strain evidence="3 4">S2599</strain>
        <strain evidence="2 5">S2676</strain>
    </source>
</reference>
<name>A0A5S3X1V0_9GAMM</name>
<dbReference type="EMBL" id="PNCJ01000014">
    <property type="protein sequence ID" value="TMP37645.1"/>
    <property type="molecule type" value="Genomic_DNA"/>
</dbReference>
<evidence type="ECO:0000256" key="1">
    <source>
        <dbReference type="SAM" id="SignalP"/>
    </source>
</evidence>
<protein>
    <submittedName>
        <fullName evidence="3">Uncharacterized protein</fullName>
    </submittedName>
</protein>
<feature type="signal peptide" evidence="1">
    <location>
        <begin position="1"/>
        <end position="20"/>
    </location>
</feature>
<sequence length="166" mass="17471">MLKKTSSAIALLAMSFGSVAATYQVDVNLVVERAPIQIEQTTPMSFPELLVNEASKNGDGCYAVDTPFANPTASALCNDPNVGGQQGIFTVRGTPRAIVSYSYSAPDQIQDGLRFALTPFSSAVQLSAGGEASVSMSAVVMLEDKDIAINAPGTKTFTYDFVAAYQ</sequence>
<evidence type="ECO:0000313" key="5">
    <source>
        <dbReference type="Proteomes" id="UP000310249"/>
    </source>
</evidence>
<dbReference type="Proteomes" id="UP000306719">
    <property type="component" value="Unassembled WGS sequence"/>
</dbReference>
<reference evidence="4 5" key="2">
    <citation type="submission" date="2019-06" db="EMBL/GenBank/DDBJ databases">
        <title>Co-occurence of chitin degradation, pigmentation and bioactivity in marine Pseudoalteromonas.</title>
        <authorList>
            <person name="Sonnenschein E.C."/>
            <person name="Bech P.K."/>
        </authorList>
    </citation>
    <scope>NUCLEOTIDE SEQUENCE [LARGE SCALE GENOMIC DNA]</scope>
    <source>
        <strain evidence="4">S2599</strain>
        <strain evidence="2 5">S2676</strain>
    </source>
</reference>
<proteinExistence type="predicted"/>
<evidence type="ECO:0000313" key="3">
    <source>
        <dbReference type="EMBL" id="TMP37645.1"/>
    </source>
</evidence>
<gene>
    <name evidence="3" type="ORF">CWB98_10740</name>
    <name evidence="2" type="ORF">CWB99_01440</name>
</gene>
<dbReference type="Proteomes" id="UP000310249">
    <property type="component" value="Unassembled WGS sequence"/>
</dbReference>
<evidence type="ECO:0000313" key="2">
    <source>
        <dbReference type="EMBL" id="TMP32787.1"/>
    </source>
</evidence>
<evidence type="ECO:0000313" key="4">
    <source>
        <dbReference type="Proteomes" id="UP000306719"/>
    </source>
</evidence>
<feature type="chain" id="PRO_5036372754" evidence="1">
    <location>
        <begin position="21"/>
        <end position="166"/>
    </location>
</feature>
<keyword evidence="1" id="KW-0732">Signal</keyword>
<dbReference type="RefSeq" id="WP_138544846.1">
    <property type="nucleotide sequence ID" value="NZ_PNCH01000067.1"/>
</dbReference>
<reference evidence="3" key="3">
    <citation type="submission" date="2019-09" db="EMBL/GenBank/DDBJ databases">
        <title>Co-occurence of chitin degradation, pigmentation and bioactivity in marine Pseudoalteromonas.</title>
        <authorList>
            <person name="Sonnenschein E.C."/>
            <person name="Bech P.K."/>
        </authorList>
    </citation>
    <scope>NUCLEOTIDE SEQUENCE</scope>
    <source>
        <strain evidence="3">S2599</strain>
    </source>
</reference>